<evidence type="ECO:0000313" key="2">
    <source>
        <dbReference type="EMBL" id="CAF0934601.1"/>
    </source>
</evidence>
<dbReference type="EMBL" id="CAJNOO010000407">
    <property type="protein sequence ID" value="CAF0934601.1"/>
    <property type="molecule type" value="Genomic_DNA"/>
</dbReference>
<evidence type="ECO:0000313" key="3">
    <source>
        <dbReference type="Proteomes" id="UP000663882"/>
    </source>
</evidence>
<dbReference type="InterPro" id="IPR049625">
    <property type="entry name" value="Glyco_transf_61_cat"/>
</dbReference>
<dbReference type="OrthoDB" id="529273at2759"/>
<feature type="domain" description="Glycosyltransferase 61 catalytic" evidence="1">
    <location>
        <begin position="441"/>
        <end position="600"/>
    </location>
</feature>
<accession>A0A814BVH1</accession>
<dbReference type="Pfam" id="PF04577">
    <property type="entry name" value="Glyco_transf_61"/>
    <property type="match status" value="1"/>
</dbReference>
<reference evidence="2" key="1">
    <citation type="submission" date="2021-02" db="EMBL/GenBank/DDBJ databases">
        <authorList>
            <person name="Nowell W R."/>
        </authorList>
    </citation>
    <scope>NUCLEOTIDE SEQUENCE</scope>
</reference>
<name>A0A814BVH1_9BILA</name>
<sequence length="671" mass="78686">MRLYPIRLIKILILLILFIAIFDKIYLQTWHSKIKIIPIERKFPTVLTSNDEFNQISYTLEPFTAKLPHFSDDEARNWFLNSTYYKLYSKQCPNNACETNGFLFDDLQEHRQVHIAFIKNGLYLNDNCGYRYGEDAIRRTFKSINQATVIYDKAIIYIVPDGWSFQHFLDGIGPKLSHSKIYLDKYPDAKVIIPRGPRFDRSVEQIWALMGVNESNRLIHYEHGTNFGAHLLINPCRTPATHPILWHDARRLYWSLANLPRSDPLLSRNKLIYLQRHSKIKIILIERKLSTVLTSNDEFNQISYTLEPFTAKLPHFSDDEARNWFLNSTYYKLYSKQCPNNACETNGFLFNGLQEHRQVHIAFIKNGLYLNDKCGYRYSEDAMRRTFKSSNQPSVIYDKAIIYTVAHGWRFQHFLDGIGPKLSHSKIYLDKYPDAKVVIERGPWIDRSVEQIWALMGVNESNRLIHYKHGTKLGAHLLINPCRTPATHPILWHDARRLYWSLANLPRSDPLLSRNKLIYVRRTRINAKISGRHILNEKLLINIVREYALKHSLEFIQYDHLKENRIEKEIELFYQARIIIGVHGGALSNINYAQSQTTIIEIMPYRAEQNTAPVVCIFSKPDEVKPCVGYIYYVQAQLLNHTYWILPTEVDDEKNLHVNLTRVKRLFDSLV</sequence>
<dbReference type="Proteomes" id="UP000663882">
    <property type="component" value="Unassembled WGS sequence"/>
</dbReference>
<dbReference type="GO" id="GO:0016757">
    <property type="term" value="F:glycosyltransferase activity"/>
    <property type="evidence" value="ECO:0007669"/>
    <property type="project" value="InterPro"/>
</dbReference>
<organism evidence="2 3">
    <name type="scientific">Rotaria sordida</name>
    <dbReference type="NCBI Taxonomy" id="392033"/>
    <lineage>
        <taxon>Eukaryota</taxon>
        <taxon>Metazoa</taxon>
        <taxon>Spiralia</taxon>
        <taxon>Gnathifera</taxon>
        <taxon>Rotifera</taxon>
        <taxon>Eurotatoria</taxon>
        <taxon>Bdelloidea</taxon>
        <taxon>Philodinida</taxon>
        <taxon>Philodinidae</taxon>
        <taxon>Rotaria</taxon>
    </lineage>
</organism>
<proteinExistence type="predicted"/>
<dbReference type="AlphaFoldDB" id="A0A814BVH1"/>
<comment type="caution">
    <text evidence="2">The sequence shown here is derived from an EMBL/GenBank/DDBJ whole genome shotgun (WGS) entry which is preliminary data.</text>
</comment>
<evidence type="ECO:0000259" key="1">
    <source>
        <dbReference type="Pfam" id="PF04577"/>
    </source>
</evidence>
<gene>
    <name evidence="2" type="ORF">RFH988_LOCUS10728</name>
</gene>
<protein>
    <recommendedName>
        <fullName evidence="1">Glycosyltransferase 61 catalytic domain-containing protein</fullName>
    </recommendedName>
</protein>